<feature type="transmembrane region" description="Helical" evidence="5">
    <location>
        <begin position="121"/>
        <end position="140"/>
    </location>
</feature>
<evidence type="ECO:0000313" key="7">
    <source>
        <dbReference type="Proteomes" id="UP001162131"/>
    </source>
</evidence>
<feature type="transmembrane region" description="Helical" evidence="5">
    <location>
        <begin position="89"/>
        <end position="109"/>
    </location>
</feature>
<keyword evidence="3" id="KW-0576">Peroxisome</keyword>
<evidence type="ECO:0000256" key="3">
    <source>
        <dbReference type="ARBA" id="ARBA00023140"/>
    </source>
</evidence>
<evidence type="ECO:0000313" key="6">
    <source>
        <dbReference type="EMBL" id="CAG9317210.1"/>
    </source>
</evidence>
<evidence type="ECO:0000256" key="4">
    <source>
        <dbReference type="ARBA" id="ARBA00046271"/>
    </source>
</evidence>
<keyword evidence="7" id="KW-1185">Reference proteome</keyword>
<proteinExistence type="predicted"/>
<organism evidence="6 7">
    <name type="scientific">Blepharisma stoltei</name>
    <dbReference type="NCBI Taxonomy" id="1481888"/>
    <lineage>
        <taxon>Eukaryota</taxon>
        <taxon>Sar</taxon>
        <taxon>Alveolata</taxon>
        <taxon>Ciliophora</taxon>
        <taxon>Postciliodesmatophora</taxon>
        <taxon>Heterotrichea</taxon>
        <taxon>Heterotrichida</taxon>
        <taxon>Blepharismidae</taxon>
        <taxon>Blepharisma</taxon>
    </lineage>
</organism>
<dbReference type="GO" id="GO:0005778">
    <property type="term" value="C:peroxisomal membrane"/>
    <property type="evidence" value="ECO:0007669"/>
    <property type="project" value="UniProtKB-SubCell"/>
</dbReference>
<keyword evidence="2 5" id="KW-0472">Membrane</keyword>
<sequence length="226" mass="25566">MDKLIAFSNKTEGRDKFCKVVQYGSRMLKAMLAHPGTKERLQGLFAASRDARKIFRLWKSVHEYDSMVKLLQNAGLDNTQRALQFLSRLAFFFYWLFDNLAILSQIKFIKRNTPKLTKSAMTCWFIALVFTLINLLRNLAINLSRDAKFKLPSTDQNAATTKQTLDALKGARSQIYINLVKTLGDMIPAASGAQVPMKILGKNFSEKWIGFGGLVSALISCYQAWP</sequence>
<keyword evidence="5" id="KW-1133">Transmembrane helix</keyword>
<name>A0AAU9INN8_9CILI</name>
<dbReference type="Proteomes" id="UP001162131">
    <property type="component" value="Unassembled WGS sequence"/>
</dbReference>
<accession>A0AAU9INN8</accession>
<keyword evidence="1" id="KW-0962">Peroxisome biogenesis</keyword>
<gene>
    <name evidence="6" type="ORF">BSTOLATCC_MIC18464</name>
</gene>
<keyword evidence="5" id="KW-0812">Transmembrane</keyword>
<reference evidence="6" key="1">
    <citation type="submission" date="2021-09" db="EMBL/GenBank/DDBJ databases">
        <authorList>
            <consortium name="AG Swart"/>
            <person name="Singh M."/>
            <person name="Singh A."/>
            <person name="Seah K."/>
            <person name="Emmerich C."/>
        </authorList>
    </citation>
    <scope>NUCLEOTIDE SEQUENCE</scope>
    <source>
        <strain evidence="6">ATCC30299</strain>
    </source>
</reference>
<evidence type="ECO:0000256" key="5">
    <source>
        <dbReference type="SAM" id="Phobius"/>
    </source>
</evidence>
<dbReference type="GO" id="GO:0016559">
    <property type="term" value="P:peroxisome fission"/>
    <property type="evidence" value="ECO:0007669"/>
    <property type="project" value="InterPro"/>
</dbReference>
<comment type="caution">
    <text evidence="6">The sequence shown here is derived from an EMBL/GenBank/DDBJ whole genome shotgun (WGS) entry which is preliminary data.</text>
</comment>
<dbReference type="EMBL" id="CAJZBQ010000018">
    <property type="protein sequence ID" value="CAG9317210.1"/>
    <property type="molecule type" value="Genomic_DNA"/>
</dbReference>
<dbReference type="AlphaFoldDB" id="A0AAU9INN8"/>
<evidence type="ECO:0000256" key="1">
    <source>
        <dbReference type="ARBA" id="ARBA00022593"/>
    </source>
</evidence>
<dbReference type="PANTHER" id="PTHR12652:SF50">
    <property type="entry name" value="PEROXIN 11"/>
    <property type="match status" value="1"/>
</dbReference>
<comment type="subcellular location">
    <subcellularLocation>
        <location evidence="4">Peroxisome membrane</location>
    </subcellularLocation>
</comment>
<dbReference type="Pfam" id="PF05648">
    <property type="entry name" value="PEX11"/>
    <property type="match status" value="1"/>
</dbReference>
<evidence type="ECO:0000256" key="2">
    <source>
        <dbReference type="ARBA" id="ARBA00023136"/>
    </source>
</evidence>
<dbReference type="InterPro" id="IPR008733">
    <property type="entry name" value="PEX11"/>
</dbReference>
<protein>
    <submittedName>
        <fullName evidence="6">Uncharacterized protein</fullName>
    </submittedName>
</protein>
<dbReference type="PANTHER" id="PTHR12652">
    <property type="entry name" value="PEROXISOMAL BIOGENESIS FACTOR 11"/>
    <property type="match status" value="1"/>
</dbReference>